<protein>
    <submittedName>
        <fullName evidence="9">Efflux RND transporter periplasmic adaptor subunit</fullName>
    </submittedName>
</protein>
<dbReference type="RefSeq" id="WP_369668349.1">
    <property type="nucleotide sequence ID" value="NZ_JBDKXB010000034.1"/>
</dbReference>
<dbReference type="Proteomes" id="UP001564408">
    <property type="component" value="Unassembled WGS sequence"/>
</dbReference>
<evidence type="ECO:0000313" key="9">
    <source>
        <dbReference type="EMBL" id="MEY6433964.1"/>
    </source>
</evidence>
<dbReference type="InterPro" id="IPR058625">
    <property type="entry name" value="MdtA-like_BSH"/>
</dbReference>
<evidence type="ECO:0000256" key="4">
    <source>
        <dbReference type="SAM" id="Coils"/>
    </source>
</evidence>
<keyword evidence="3" id="KW-0813">Transport</keyword>
<evidence type="ECO:0000259" key="7">
    <source>
        <dbReference type="Pfam" id="PF25954"/>
    </source>
</evidence>
<gene>
    <name evidence="9" type="ORF">ABC977_16285</name>
</gene>
<keyword evidence="4" id="KW-0175">Coiled coil</keyword>
<evidence type="ECO:0000259" key="6">
    <source>
        <dbReference type="Pfam" id="PF25917"/>
    </source>
</evidence>
<feature type="domain" description="Multidrug resistance protein MdtA-like C-terminal permuted SH3" evidence="8">
    <location>
        <begin position="262"/>
        <end position="322"/>
    </location>
</feature>
<evidence type="ECO:0000313" key="10">
    <source>
        <dbReference type="Proteomes" id="UP001564408"/>
    </source>
</evidence>
<evidence type="ECO:0000256" key="5">
    <source>
        <dbReference type="SAM" id="SignalP"/>
    </source>
</evidence>
<dbReference type="NCBIfam" id="TIGR01730">
    <property type="entry name" value="RND_mfp"/>
    <property type="match status" value="1"/>
</dbReference>
<keyword evidence="10" id="KW-1185">Reference proteome</keyword>
<evidence type="ECO:0000256" key="1">
    <source>
        <dbReference type="ARBA" id="ARBA00004196"/>
    </source>
</evidence>
<dbReference type="PANTHER" id="PTHR30469">
    <property type="entry name" value="MULTIDRUG RESISTANCE PROTEIN MDTA"/>
    <property type="match status" value="1"/>
</dbReference>
<dbReference type="InterPro" id="IPR006143">
    <property type="entry name" value="RND_pump_MFP"/>
</dbReference>
<dbReference type="Pfam" id="PF25954">
    <property type="entry name" value="Beta-barrel_RND_2"/>
    <property type="match status" value="1"/>
</dbReference>
<feature type="chain" id="PRO_5045296351" evidence="5">
    <location>
        <begin position="22"/>
        <end position="351"/>
    </location>
</feature>
<feature type="signal peptide" evidence="5">
    <location>
        <begin position="1"/>
        <end position="21"/>
    </location>
</feature>
<dbReference type="Pfam" id="PF25917">
    <property type="entry name" value="BSH_RND"/>
    <property type="match status" value="1"/>
</dbReference>
<evidence type="ECO:0000259" key="8">
    <source>
        <dbReference type="Pfam" id="PF25967"/>
    </source>
</evidence>
<feature type="domain" description="CusB-like beta-barrel" evidence="7">
    <location>
        <begin position="184"/>
        <end position="255"/>
    </location>
</feature>
<dbReference type="Gene3D" id="2.40.50.100">
    <property type="match status" value="1"/>
</dbReference>
<dbReference type="Gene3D" id="1.10.287.470">
    <property type="entry name" value="Helix hairpin bin"/>
    <property type="match status" value="1"/>
</dbReference>
<comment type="subcellular location">
    <subcellularLocation>
        <location evidence="1">Cell envelope</location>
    </subcellularLocation>
</comment>
<reference evidence="9 10" key="1">
    <citation type="submission" date="2024-05" db="EMBL/GenBank/DDBJ databases">
        <title>Genome Sequence and Characterization of the New Strain Purple Sulfur Bacterium of Genus Thioalkalicoccus.</title>
        <authorList>
            <person name="Bryantseva I.A."/>
            <person name="Kyndt J.A."/>
            <person name="Imhoff J.F."/>
        </authorList>
    </citation>
    <scope>NUCLEOTIDE SEQUENCE [LARGE SCALE GENOMIC DNA]</scope>
    <source>
        <strain evidence="9 10">Um2</strain>
    </source>
</reference>
<sequence length="351" mass="38407">MPRYPILILCLTIGWPLAAEAAGPAVIVAEARLEPLADRVEALGTLKANESVSITANVTEVISAIHFDDGQRVTRDQVLVEMHSTEQRALLEEAQARLGEAERQYRRVRALVEQGSASESLLDERLRDLETTRALVVAIRSRLDDRVITAPFDGVVGLRDISLGALVGPGDLITTLDDDSVMKLDFAVPSVYLTTLEPGMPIEARSRTYEGQVFSGVIRGIDSRVDPVTRAIQVRALIPNPDRRLRPGVLMRVELLRNPRDATMVPEAALMQAGHEHAVFVVTGDDELSVERRTIRIGTRLPGSVEVLEGLVPGERVITHGQGKARPGEPVQILAVDDGTRTLREMLEARP</sequence>
<accession>A0ABV4BHH3</accession>
<dbReference type="PANTHER" id="PTHR30469:SF16">
    <property type="entry name" value="HAE1 FAMILY EFFLUX PUMP MFP COMPONENT"/>
    <property type="match status" value="1"/>
</dbReference>
<feature type="domain" description="Multidrug resistance protein MdtA-like barrel-sandwich hybrid" evidence="6">
    <location>
        <begin position="51"/>
        <end position="171"/>
    </location>
</feature>
<dbReference type="InterPro" id="IPR058792">
    <property type="entry name" value="Beta-barrel_RND_2"/>
</dbReference>
<comment type="caution">
    <text evidence="9">The sequence shown here is derived from an EMBL/GenBank/DDBJ whole genome shotgun (WGS) entry which is preliminary data.</text>
</comment>
<dbReference type="Gene3D" id="2.40.30.170">
    <property type="match status" value="1"/>
</dbReference>
<dbReference type="InterPro" id="IPR058627">
    <property type="entry name" value="MdtA-like_C"/>
</dbReference>
<organism evidence="9 10">
    <name type="scientific">Thioalkalicoccus limnaeus</name>
    <dbReference type="NCBI Taxonomy" id="120681"/>
    <lineage>
        <taxon>Bacteria</taxon>
        <taxon>Pseudomonadati</taxon>
        <taxon>Pseudomonadota</taxon>
        <taxon>Gammaproteobacteria</taxon>
        <taxon>Chromatiales</taxon>
        <taxon>Chromatiaceae</taxon>
        <taxon>Thioalkalicoccus</taxon>
    </lineage>
</organism>
<dbReference type="Pfam" id="PF25967">
    <property type="entry name" value="RND-MFP_C"/>
    <property type="match status" value="1"/>
</dbReference>
<dbReference type="SUPFAM" id="SSF111369">
    <property type="entry name" value="HlyD-like secretion proteins"/>
    <property type="match status" value="1"/>
</dbReference>
<comment type="similarity">
    <text evidence="2">Belongs to the membrane fusion protein (MFP) (TC 8.A.1) family.</text>
</comment>
<name>A0ABV4BHH3_9GAMM</name>
<dbReference type="EMBL" id="JBDKXB010000034">
    <property type="protein sequence ID" value="MEY6433964.1"/>
    <property type="molecule type" value="Genomic_DNA"/>
</dbReference>
<evidence type="ECO:0000256" key="3">
    <source>
        <dbReference type="ARBA" id="ARBA00022448"/>
    </source>
</evidence>
<dbReference type="Gene3D" id="2.40.420.20">
    <property type="match status" value="1"/>
</dbReference>
<proteinExistence type="inferred from homology"/>
<evidence type="ECO:0000256" key="2">
    <source>
        <dbReference type="ARBA" id="ARBA00009477"/>
    </source>
</evidence>
<keyword evidence="5" id="KW-0732">Signal</keyword>
<feature type="coiled-coil region" evidence="4">
    <location>
        <begin position="84"/>
        <end position="111"/>
    </location>
</feature>